<protein>
    <submittedName>
        <fullName evidence="1">Uncharacterized protein</fullName>
    </submittedName>
</protein>
<reference evidence="1 2" key="1">
    <citation type="submission" date="2020-01" db="EMBL/GenBank/DDBJ databases">
        <authorList>
            <person name="Deng T."/>
        </authorList>
    </citation>
    <scope>NUCLEOTIDE SEQUENCE [LARGE SCALE GENOMIC DNA]</scope>
    <source>
        <strain evidence="1 2">5221</strain>
    </source>
</reference>
<organism evidence="1 2">
    <name type="scientific">Brevibacterium rongguiense</name>
    <dbReference type="NCBI Taxonomy" id="2695267"/>
    <lineage>
        <taxon>Bacteria</taxon>
        <taxon>Bacillati</taxon>
        <taxon>Actinomycetota</taxon>
        <taxon>Actinomycetes</taxon>
        <taxon>Micrococcales</taxon>
        <taxon>Brevibacteriaceae</taxon>
        <taxon>Brevibacterium</taxon>
    </lineage>
</organism>
<dbReference type="AlphaFoldDB" id="A0A6N9H8W1"/>
<dbReference type="RefSeq" id="WP_160953421.1">
    <property type="nucleotide sequence ID" value="NZ_WWEQ01000032.1"/>
</dbReference>
<gene>
    <name evidence="1" type="ORF">GSY69_08460</name>
</gene>
<dbReference type="Proteomes" id="UP000469215">
    <property type="component" value="Unassembled WGS sequence"/>
</dbReference>
<dbReference type="EMBL" id="WWEQ01000032">
    <property type="protein sequence ID" value="MYM19994.1"/>
    <property type="molecule type" value="Genomic_DNA"/>
</dbReference>
<comment type="caution">
    <text evidence="1">The sequence shown here is derived from an EMBL/GenBank/DDBJ whole genome shotgun (WGS) entry which is preliminary data.</text>
</comment>
<sequence>MSEGEVLTDEDYAAVDDAPTDELVEVDETPLGRRTTNLAAEHRVTTPPPFPGGGAFVVPQLIEGLDPYFPTPLVSNHGDWILLLHEPTFPQTSSPAFAVDGLRGRSAAPAVRAAAPSMAVKECLVFMVLIS</sequence>
<keyword evidence="2" id="KW-1185">Reference proteome</keyword>
<proteinExistence type="predicted"/>
<accession>A0A6N9H8W1</accession>
<name>A0A6N9H8W1_9MICO</name>
<evidence type="ECO:0000313" key="2">
    <source>
        <dbReference type="Proteomes" id="UP000469215"/>
    </source>
</evidence>
<evidence type="ECO:0000313" key="1">
    <source>
        <dbReference type="EMBL" id="MYM19994.1"/>
    </source>
</evidence>